<evidence type="ECO:0000313" key="2">
    <source>
        <dbReference type="EnsemblMetazoa" id="AALFPA23_012975.P18717"/>
    </source>
</evidence>
<dbReference type="InterPro" id="IPR035901">
    <property type="entry name" value="GIY-YIG_endonuc_sf"/>
</dbReference>
<feature type="domain" description="GIY-YIG" evidence="1">
    <location>
        <begin position="211"/>
        <end position="300"/>
    </location>
</feature>
<protein>
    <recommendedName>
        <fullName evidence="1">GIY-YIG domain-containing protein</fullName>
    </recommendedName>
</protein>
<sequence length="324" mass="37719">MQLEEKGIHLKLYRRYVDDCMCIARREHIQTIVDTFNSFHDRLQFTVEMEVGGKIKFLDMMLERADDQINTSWLPKHSNGRYLDYTSKSPFQHKQNTAIALIDRAIKLTCGAKREETLKQATQILERNNYPSWFIQKQKRLRIHKHYNTLEADNPTTLPQKYVSAPYVPGLSEKLKKVLRKNDVTLASRPQNKIKNQIFSKLKDPIPPGKQKNVVYCIPCGADEKVYIGQTKRMLEVRVAEHKSDCRGRNPKSGLAVHKMEEGHIFNFDQVKILDRIQDQATRNISEVFHIKKRGEDLTVNLQRECGNFNSAYNGLLAQLRRQP</sequence>
<dbReference type="GeneID" id="134289863"/>
<dbReference type="Pfam" id="PF26215">
    <property type="entry name" value="HTH_animal"/>
    <property type="match status" value="1"/>
</dbReference>
<reference evidence="3" key="1">
    <citation type="journal article" date="2015" name="Proc. Natl. Acad. Sci. U.S.A.">
        <title>Genome sequence of the Asian Tiger mosquito, Aedes albopictus, reveals insights into its biology, genetics, and evolution.</title>
        <authorList>
            <person name="Chen X.G."/>
            <person name="Jiang X."/>
            <person name="Gu J."/>
            <person name="Xu M."/>
            <person name="Wu Y."/>
            <person name="Deng Y."/>
            <person name="Zhang C."/>
            <person name="Bonizzoni M."/>
            <person name="Dermauw W."/>
            <person name="Vontas J."/>
            <person name="Armbruster P."/>
            <person name="Huang X."/>
            <person name="Yang Y."/>
            <person name="Zhang H."/>
            <person name="He W."/>
            <person name="Peng H."/>
            <person name="Liu Y."/>
            <person name="Wu K."/>
            <person name="Chen J."/>
            <person name="Lirakis M."/>
            <person name="Topalis P."/>
            <person name="Van Leeuwen T."/>
            <person name="Hall A.B."/>
            <person name="Jiang X."/>
            <person name="Thorpe C."/>
            <person name="Mueller R.L."/>
            <person name="Sun C."/>
            <person name="Waterhouse R.M."/>
            <person name="Yan G."/>
            <person name="Tu Z.J."/>
            <person name="Fang X."/>
            <person name="James A.A."/>
        </authorList>
    </citation>
    <scope>NUCLEOTIDE SEQUENCE [LARGE SCALE GENOMIC DNA]</scope>
    <source>
        <strain evidence="3">Foshan</strain>
    </source>
</reference>
<dbReference type="InterPro" id="IPR058912">
    <property type="entry name" value="HTH_animal"/>
</dbReference>
<proteinExistence type="predicted"/>
<evidence type="ECO:0000259" key="1">
    <source>
        <dbReference type="PROSITE" id="PS50164"/>
    </source>
</evidence>
<dbReference type="PROSITE" id="PS50164">
    <property type="entry name" value="GIY_YIG"/>
    <property type="match status" value="1"/>
</dbReference>
<keyword evidence="3" id="KW-1185">Reference proteome</keyword>
<dbReference type="Proteomes" id="UP000069940">
    <property type="component" value="Unassembled WGS sequence"/>
</dbReference>
<organism evidence="2 3">
    <name type="scientific">Aedes albopictus</name>
    <name type="common">Asian tiger mosquito</name>
    <name type="synonym">Stegomyia albopicta</name>
    <dbReference type="NCBI Taxonomy" id="7160"/>
    <lineage>
        <taxon>Eukaryota</taxon>
        <taxon>Metazoa</taxon>
        <taxon>Ecdysozoa</taxon>
        <taxon>Arthropoda</taxon>
        <taxon>Hexapoda</taxon>
        <taxon>Insecta</taxon>
        <taxon>Pterygota</taxon>
        <taxon>Neoptera</taxon>
        <taxon>Endopterygota</taxon>
        <taxon>Diptera</taxon>
        <taxon>Nematocera</taxon>
        <taxon>Culicoidea</taxon>
        <taxon>Culicidae</taxon>
        <taxon>Culicinae</taxon>
        <taxon>Aedini</taxon>
        <taxon>Aedes</taxon>
        <taxon>Stegomyia</taxon>
    </lineage>
</organism>
<dbReference type="EnsemblMetazoa" id="AALFPA23_012975.R18717">
    <property type="protein sequence ID" value="AALFPA23_012975.P18717"/>
    <property type="gene ID" value="AALFPA23_012975"/>
</dbReference>
<dbReference type="PANTHER" id="PTHR21301">
    <property type="entry name" value="REVERSE TRANSCRIPTASE"/>
    <property type="match status" value="1"/>
</dbReference>
<dbReference type="PANTHER" id="PTHR21301:SF10">
    <property type="entry name" value="REVERSE TRANSCRIPTASE DOMAIN-CONTAINING PROTEIN"/>
    <property type="match status" value="1"/>
</dbReference>
<dbReference type="CDD" id="cd10442">
    <property type="entry name" value="GIY-YIG_PLEs"/>
    <property type="match status" value="1"/>
</dbReference>
<evidence type="ECO:0000313" key="3">
    <source>
        <dbReference type="Proteomes" id="UP000069940"/>
    </source>
</evidence>
<dbReference type="Gene3D" id="3.40.1440.10">
    <property type="entry name" value="GIY-YIG endonuclease"/>
    <property type="match status" value="1"/>
</dbReference>
<name>A0ABM1YXC3_AEDAL</name>
<accession>A0ABM1YXC3</accession>
<reference evidence="2" key="2">
    <citation type="submission" date="2025-05" db="UniProtKB">
        <authorList>
            <consortium name="EnsemblMetazoa"/>
        </authorList>
    </citation>
    <scope>IDENTIFICATION</scope>
    <source>
        <strain evidence="2">Foshan</strain>
    </source>
</reference>
<dbReference type="SUPFAM" id="SSF82771">
    <property type="entry name" value="GIY-YIG endonuclease"/>
    <property type="match status" value="1"/>
</dbReference>
<dbReference type="InterPro" id="IPR000305">
    <property type="entry name" value="GIY-YIG_endonuc"/>
</dbReference>
<dbReference type="RefSeq" id="XP_062712710.1">
    <property type="nucleotide sequence ID" value="XM_062856726.1"/>
</dbReference>